<feature type="coiled-coil region" evidence="1">
    <location>
        <begin position="734"/>
        <end position="768"/>
    </location>
</feature>
<dbReference type="PANTHER" id="PTHR12783:SF5">
    <property type="entry name" value="RALA-BINDING PROTEIN 1"/>
    <property type="match status" value="1"/>
</dbReference>
<dbReference type="GO" id="GO:0007264">
    <property type="term" value="P:small GTPase-mediated signal transduction"/>
    <property type="evidence" value="ECO:0007669"/>
    <property type="project" value="InterPro"/>
</dbReference>
<evidence type="ECO:0000259" key="3">
    <source>
        <dbReference type="PROSITE" id="PS50238"/>
    </source>
</evidence>
<feature type="compositionally biased region" description="Basic and acidic residues" evidence="2">
    <location>
        <begin position="20"/>
        <end position="43"/>
    </location>
</feature>
<dbReference type="EMBL" id="JAWQEG010003136">
    <property type="protein sequence ID" value="KAK3867774.1"/>
    <property type="molecule type" value="Genomic_DNA"/>
</dbReference>
<dbReference type="Pfam" id="PF00620">
    <property type="entry name" value="RhoGAP"/>
    <property type="match status" value="1"/>
</dbReference>
<feature type="compositionally biased region" description="Basic residues" evidence="2">
    <location>
        <begin position="79"/>
        <end position="92"/>
    </location>
</feature>
<dbReference type="Gene3D" id="1.10.555.10">
    <property type="entry name" value="Rho GTPase activation protein"/>
    <property type="match status" value="1"/>
</dbReference>
<dbReference type="GO" id="GO:0031267">
    <property type="term" value="F:small GTPase binding"/>
    <property type="evidence" value="ECO:0007669"/>
    <property type="project" value="InterPro"/>
</dbReference>
<dbReference type="PROSITE" id="PS50238">
    <property type="entry name" value="RHOGAP"/>
    <property type="match status" value="1"/>
</dbReference>
<evidence type="ECO:0000313" key="5">
    <source>
        <dbReference type="Proteomes" id="UP001286313"/>
    </source>
</evidence>
<name>A0AAE1K9J8_PETCI</name>
<feature type="region of interest" description="Disordered" evidence="2">
    <location>
        <begin position="1"/>
        <end position="169"/>
    </location>
</feature>
<feature type="compositionally biased region" description="Acidic residues" evidence="2">
    <location>
        <begin position="779"/>
        <end position="796"/>
    </location>
</feature>
<accession>A0AAE1K9J8</accession>
<proteinExistence type="predicted"/>
<feature type="compositionally biased region" description="Basic and acidic residues" evidence="2">
    <location>
        <begin position="432"/>
        <end position="490"/>
    </location>
</feature>
<sequence length="852" mass="96872">MDFESPDVEKEFPGLYASESSRRSDSDYGDSGHERGGKKELLRSKKKDKKDKNKDKGYAALGEDSSPDEMDPADGKNPLKPKKPKSFKFLHKREKDKEDKEKEKDREDKKEEKKKEKEDKKGDKRKEKEEKKCDKKKEKEKEKEERKREKEEKKKVKKDKKKKIEEEEEERLPVFGVPLSMAVQRCPSHDGVHLPVIVRECIDYIEEHGLHCEGIYRLSGVKSKVQQLRRQYNCGGPVRLTNQEPHVIASLLKQYLRELPEPVLTTDMMPHFEDVAMIPNPGERAEAMRQLIDRLPTANRLLLQYMFKHMGHIIARERDTKMTYQNVSIVLSPTMQISHRVLNVLFLNHNYLFGNVVIKKYVPPILSGSGDRTLEQLRTVAEIREEVMKQESLLGHLHIQIAAGCVSRKKEESLWEAQRIVTLLKRKLRSAQRREEEEKQRGRSGERRREEGLMECEKESTSEDSQRDMDVEREYASSKEAASDDSKPASESENSSGYSRKISSQTENNVTVVNVSVDSDKDQKTASVEEESEKEGVTTTVTTSVTSTTTKSMTPASQTTVNATTVTATTSTTIPALPKPISARMERSKMAQALHNETRSETHSDGSEKTEEKNSVGGVVIPVVEENSGSAVEVGVAEGEKEHEKEEQSHVTVIQVGAAAAVSSTRGVSGEAQSSLLSTWVDQTQQVTVGQRPEIKRLTVEKVPLRESRSLDDTREDSEFTSLVAREVQVTAEHEELLSMNHDLMRKLQAERAEITRLRDEIQEMQTLYGYRTYSYDSSESDGSESAGESDSEEDVSNQLCHVSKANNSLKDERQGLMRRIQEEREAVIQLRVKLRQWRCPPHHQTPISPAC</sequence>
<feature type="region of interest" description="Disordered" evidence="2">
    <location>
        <begin position="431"/>
        <end position="615"/>
    </location>
</feature>
<feature type="compositionally biased region" description="Low complexity" evidence="2">
    <location>
        <begin position="537"/>
        <end position="573"/>
    </location>
</feature>
<dbReference type="Gene3D" id="1.20.58.90">
    <property type="match status" value="1"/>
</dbReference>
<dbReference type="GO" id="GO:0005096">
    <property type="term" value="F:GTPase activator activity"/>
    <property type="evidence" value="ECO:0007669"/>
    <property type="project" value="InterPro"/>
</dbReference>
<dbReference type="AlphaFoldDB" id="A0AAE1K9J8"/>
<keyword evidence="1" id="KW-0175">Coiled coil</keyword>
<keyword evidence="5" id="KW-1185">Reference proteome</keyword>
<dbReference type="InterPro" id="IPR008936">
    <property type="entry name" value="Rho_GTPase_activation_prot"/>
</dbReference>
<protein>
    <recommendedName>
        <fullName evidence="3">Rho-GAP domain-containing protein</fullName>
    </recommendedName>
</protein>
<evidence type="ECO:0000256" key="2">
    <source>
        <dbReference type="SAM" id="MobiDB-lite"/>
    </source>
</evidence>
<dbReference type="InterPro" id="IPR000198">
    <property type="entry name" value="RhoGAP_dom"/>
</dbReference>
<feature type="compositionally biased region" description="Low complexity" evidence="2">
    <location>
        <begin position="503"/>
        <end position="517"/>
    </location>
</feature>
<organism evidence="4 5">
    <name type="scientific">Petrolisthes cinctipes</name>
    <name type="common">Flat porcelain crab</name>
    <dbReference type="NCBI Taxonomy" id="88211"/>
    <lineage>
        <taxon>Eukaryota</taxon>
        <taxon>Metazoa</taxon>
        <taxon>Ecdysozoa</taxon>
        <taxon>Arthropoda</taxon>
        <taxon>Crustacea</taxon>
        <taxon>Multicrustacea</taxon>
        <taxon>Malacostraca</taxon>
        <taxon>Eumalacostraca</taxon>
        <taxon>Eucarida</taxon>
        <taxon>Decapoda</taxon>
        <taxon>Pleocyemata</taxon>
        <taxon>Anomura</taxon>
        <taxon>Galatheoidea</taxon>
        <taxon>Porcellanidae</taxon>
        <taxon>Petrolisthes</taxon>
    </lineage>
</organism>
<feature type="compositionally biased region" description="Basic and acidic residues" evidence="2">
    <location>
        <begin position="93"/>
        <end position="154"/>
    </location>
</feature>
<dbReference type="InterPro" id="IPR039767">
    <property type="entry name" value="RALBP1"/>
</dbReference>
<reference evidence="4" key="1">
    <citation type="submission" date="2023-10" db="EMBL/GenBank/DDBJ databases">
        <title>Genome assemblies of two species of porcelain crab, Petrolisthes cinctipes and Petrolisthes manimaculis (Anomura: Porcellanidae).</title>
        <authorList>
            <person name="Angst P."/>
        </authorList>
    </citation>
    <scope>NUCLEOTIDE SEQUENCE</scope>
    <source>
        <strain evidence="4">PB745_01</strain>
        <tissue evidence="4">Gill</tissue>
    </source>
</reference>
<feature type="domain" description="Rho-GAP" evidence="3">
    <location>
        <begin position="177"/>
        <end position="374"/>
    </location>
</feature>
<gene>
    <name evidence="4" type="ORF">Pcinc_026786</name>
</gene>
<dbReference type="PANTHER" id="PTHR12783">
    <property type="entry name" value="RALA BINDING PROTEIN 1 RALBP1"/>
    <property type="match status" value="1"/>
</dbReference>
<evidence type="ECO:0000313" key="4">
    <source>
        <dbReference type="EMBL" id="KAK3867774.1"/>
    </source>
</evidence>
<comment type="caution">
    <text evidence="4">The sequence shown here is derived from an EMBL/GenBank/DDBJ whole genome shotgun (WGS) entry which is preliminary data.</text>
</comment>
<dbReference type="SUPFAM" id="SSF48350">
    <property type="entry name" value="GTPase activation domain, GAP"/>
    <property type="match status" value="1"/>
</dbReference>
<feature type="compositionally biased region" description="Basic and acidic residues" evidence="2">
    <location>
        <begin position="596"/>
        <end position="614"/>
    </location>
</feature>
<dbReference type="SMART" id="SM00324">
    <property type="entry name" value="RhoGAP"/>
    <property type="match status" value="1"/>
</dbReference>
<evidence type="ECO:0000256" key="1">
    <source>
        <dbReference type="SAM" id="Coils"/>
    </source>
</evidence>
<feature type="region of interest" description="Disordered" evidence="2">
    <location>
        <begin position="775"/>
        <end position="798"/>
    </location>
</feature>
<dbReference type="Proteomes" id="UP001286313">
    <property type="component" value="Unassembled WGS sequence"/>
</dbReference>